<dbReference type="InterPro" id="IPR058627">
    <property type="entry name" value="MdtA-like_C"/>
</dbReference>
<evidence type="ECO:0000256" key="2">
    <source>
        <dbReference type="ARBA" id="ARBA00023054"/>
    </source>
</evidence>
<gene>
    <name evidence="6" type="ORF">THTE_3754</name>
</gene>
<dbReference type="AlphaFoldDB" id="A0A286RK53"/>
<dbReference type="PANTHER" id="PTHR32347">
    <property type="entry name" value="EFFLUX SYSTEM COMPONENT YKNX-RELATED"/>
    <property type="match status" value="1"/>
</dbReference>
<keyword evidence="4" id="KW-0472">Membrane</keyword>
<name>A0A286RK53_9BACT</name>
<evidence type="ECO:0000259" key="5">
    <source>
        <dbReference type="Pfam" id="PF25967"/>
    </source>
</evidence>
<dbReference type="EMBL" id="CP018477">
    <property type="protein sequence ID" value="ASV76355.1"/>
    <property type="molecule type" value="Genomic_DNA"/>
</dbReference>
<accession>A0A286RK53</accession>
<feature type="transmembrane region" description="Helical" evidence="4">
    <location>
        <begin position="12"/>
        <end position="32"/>
    </location>
</feature>
<keyword evidence="7" id="KW-1185">Reference proteome</keyword>
<dbReference type="GO" id="GO:0030313">
    <property type="term" value="C:cell envelope"/>
    <property type="evidence" value="ECO:0007669"/>
    <property type="project" value="UniProtKB-SubCell"/>
</dbReference>
<dbReference type="RefSeq" id="WP_095416160.1">
    <property type="nucleotide sequence ID" value="NZ_CP018477.1"/>
</dbReference>
<evidence type="ECO:0000256" key="3">
    <source>
        <dbReference type="SAM" id="Coils"/>
    </source>
</evidence>
<protein>
    <submittedName>
        <fullName evidence="6">Putative RND efflux membrane fusion protein</fullName>
    </submittedName>
</protein>
<evidence type="ECO:0000313" key="7">
    <source>
        <dbReference type="Proteomes" id="UP000215086"/>
    </source>
</evidence>
<dbReference type="Pfam" id="PF25967">
    <property type="entry name" value="RND-MFP_C"/>
    <property type="match status" value="1"/>
</dbReference>
<dbReference type="OrthoDB" id="9791520at2"/>
<keyword evidence="4" id="KW-0812">Transmembrane</keyword>
<proteinExistence type="predicted"/>
<sequence length="450" mass="50064">MATRRAFAGRAVRVLGTSFILCALGLVLYVLLRGANENNQTEVIPCRRGTIREFISERGMTRLPETILISMPFNGRIEAIPWREGTKVKKGQVLARIVPADVENMLAEARAVVARVEAAIRTNRDNRVEETALQQAQQYVESMKSTVEAAAARANASEARYNYAETRLKRVTALVGSGAASQDDVDRAQLASIEASLGYRQDRLVHAALSSLQAATNLLPTLIQRYIERKSLVEGELQQQLAEAQARLKMAEENARRAVMTSPYDGVVLHRFVSHEQFLTAGTPLLEIGRWEDLEVEADILTEQAVRIRPGMPVDIFLGSSEDVPVCQGQVSGIYPAAFTKLSSLGVEEQRVKVIVTLAPETIAKLREQYNVGVGYRVRVHIITQERANVLIVPRIAVVQLDQQRWAVWIREKGAIRRRLVQVGLMNDREAEIREGLNEGDEVVLTPITE</sequence>
<dbReference type="SUPFAM" id="SSF111369">
    <property type="entry name" value="HlyD-like secretion proteins"/>
    <property type="match status" value="1"/>
</dbReference>
<reference evidence="6 7" key="1">
    <citation type="journal article" name="Front. Microbiol.">
        <title>Sugar Metabolism of the First Thermophilic Planctomycete Thermogutta terrifontis: Comparative Genomic and Transcriptomic Approaches.</title>
        <authorList>
            <person name="Elcheninov A.G."/>
            <person name="Menzel P."/>
            <person name="Gudbergsdottir S.R."/>
            <person name="Slesarev A.I."/>
            <person name="Kadnikov V.V."/>
            <person name="Krogh A."/>
            <person name="Bonch-Osmolovskaya E.A."/>
            <person name="Peng X."/>
            <person name="Kublanov I.V."/>
        </authorList>
    </citation>
    <scope>NUCLEOTIDE SEQUENCE [LARGE SCALE GENOMIC DNA]</scope>
    <source>
        <strain evidence="6 7">R1</strain>
    </source>
</reference>
<keyword evidence="2 3" id="KW-0175">Coiled coil</keyword>
<organism evidence="6 7">
    <name type="scientific">Thermogutta terrifontis</name>
    <dbReference type="NCBI Taxonomy" id="1331910"/>
    <lineage>
        <taxon>Bacteria</taxon>
        <taxon>Pseudomonadati</taxon>
        <taxon>Planctomycetota</taxon>
        <taxon>Planctomycetia</taxon>
        <taxon>Pirellulales</taxon>
        <taxon>Thermoguttaceae</taxon>
        <taxon>Thermogutta</taxon>
    </lineage>
</organism>
<comment type="subcellular location">
    <subcellularLocation>
        <location evidence="1">Cell envelope</location>
    </subcellularLocation>
</comment>
<evidence type="ECO:0000313" key="6">
    <source>
        <dbReference type="EMBL" id="ASV76355.1"/>
    </source>
</evidence>
<dbReference type="Gene3D" id="2.40.50.100">
    <property type="match status" value="2"/>
</dbReference>
<evidence type="ECO:0000256" key="1">
    <source>
        <dbReference type="ARBA" id="ARBA00004196"/>
    </source>
</evidence>
<dbReference type="Gene3D" id="2.40.420.20">
    <property type="match status" value="1"/>
</dbReference>
<dbReference type="KEGG" id="ttf:THTE_3754"/>
<dbReference type="Proteomes" id="UP000215086">
    <property type="component" value="Chromosome"/>
</dbReference>
<dbReference type="InterPro" id="IPR050465">
    <property type="entry name" value="UPF0194_transport"/>
</dbReference>
<feature type="coiled-coil region" evidence="3">
    <location>
        <begin position="234"/>
        <end position="261"/>
    </location>
</feature>
<keyword evidence="4" id="KW-1133">Transmembrane helix</keyword>
<evidence type="ECO:0000256" key="4">
    <source>
        <dbReference type="SAM" id="Phobius"/>
    </source>
</evidence>
<dbReference type="Gene3D" id="1.10.287.470">
    <property type="entry name" value="Helix hairpin bin"/>
    <property type="match status" value="1"/>
</dbReference>
<dbReference type="PANTHER" id="PTHR32347:SF29">
    <property type="entry name" value="UPF0194 MEMBRANE PROTEIN YBHG"/>
    <property type="match status" value="1"/>
</dbReference>
<feature type="domain" description="Multidrug resistance protein MdtA-like C-terminal permuted SH3" evidence="5">
    <location>
        <begin position="389"/>
        <end position="445"/>
    </location>
</feature>